<accession>A0AAD7D086</accession>
<dbReference type="Pfam" id="PF13086">
    <property type="entry name" value="AAA_11"/>
    <property type="match status" value="1"/>
</dbReference>
<dbReference type="Proteomes" id="UP001221757">
    <property type="component" value="Unassembled WGS sequence"/>
</dbReference>
<evidence type="ECO:0000259" key="1">
    <source>
        <dbReference type="Pfam" id="PF13086"/>
    </source>
</evidence>
<dbReference type="Gene3D" id="3.40.50.300">
    <property type="entry name" value="P-loop containing nucleotide triphosphate hydrolases"/>
    <property type="match status" value="1"/>
</dbReference>
<comment type="caution">
    <text evidence="2">The sequence shown here is derived from an EMBL/GenBank/DDBJ whole genome shotgun (WGS) entry which is preliminary data.</text>
</comment>
<reference evidence="2" key="1">
    <citation type="submission" date="2023-03" db="EMBL/GenBank/DDBJ databases">
        <title>Massive genome expansion in bonnet fungi (Mycena s.s.) driven by repeated elements and novel gene families across ecological guilds.</title>
        <authorList>
            <consortium name="Lawrence Berkeley National Laboratory"/>
            <person name="Harder C.B."/>
            <person name="Miyauchi S."/>
            <person name="Viragh M."/>
            <person name="Kuo A."/>
            <person name="Thoen E."/>
            <person name="Andreopoulos B."/>
            <person name="Lu D."/>
            <person name="Skrede I."/>
            <person name="Drula E."/>
            <person name="Henrissat B."/>
            <person name="Morin E."/>
            <person name="Kohler A."/>
            <person name="Barry K."/>
            <person name="LaButti K."/>
            <person name="Morin E."/>
            <person name="Salamov A."/>
            <person name="Lipzen A."/>
            <person name="Mereny Z."/>
            <person name="Hegedus B."/>
            <person name="Baldrian P."/>
            <person name="Stursova M."/>
            <person name="Weitz H."/>
            <person name="Taylor A."/>
            <person name="Grigoriev I.V."/>
            <person name="Nagy L.G."/>
            <person name="Martin F."/>
            <person name="Kauserud H."/>
        </authorList>
    </citation>
    <scope>NUCLEOTIDE SEQUENCE</scope>
    <source>
        <strain evidence="2">CBHHK067</strain>
    </source>
</reference>
<sequence>MARTHLRLDRELIRTDELMGDERGIMHMLGGAHIVLSTLSTLSNPGLDQVGIFSLVPLERLVVDEASQINVFDFMHLFFKFRKSLEKICFFGDPKQLPPYGQDQAPTLKSIFEFKHLQNLTEFLDTQC</sequence>
<organism evidence="2 3">
    <name type="scientific">Mycena rosella</name>
    <name type="common">Pink bonnet</name>
    <name type="synonym">Agaricus rosellus</name>
    <dbReference type="NCBI Taxonomy" id="1033263"/>
    <lineage>
        <taxon>Eukaryota</taxon>
        <taxon>Fungi</taxon>
        <taxon>Dikarya</taxon>
        <taxon>Basidiomycota</taxon>
        <taxon>Agaricomycotina</taxon>
        <taxon>Agaricomycetes</taxon>
        <taxon>Agaricomycetidae</taxon>
        <taxon>Agaricales</taxon>
        <taxon>Marasmiineae</taxon>
        <taxon>Mycenaceae</taxon>
        <taxon>Mycena</taxon>
    </lineage>
</organism>
<gene>
    <name evidence="2" type="ORF">B0H17DRAFT_1244840</name>
</gene>
<protein>
    <recommendedName>
        <fullName evidence="1">DNA2/NAM7 helicase helicase domain-containing protein</fullName>
    </recommendedName>
</protein>
<dbReference type="AlphaFoldDB" id="A0AAD7D086"/>
<keyword evidence="3" id="KW-1185">Reference proteome</keyword>
<evidence type="ECO:0000313" key="3">
    <source>
        <dbReference type="Proteomes" id="UP001221757"/>
    </source>
</evidence>
<proteinExistence type="predicted"/>
<name>A0AAD7D086_MYCRO</name>
<dbReference type="EMBL" id="JARKIE010000171">
    <property type="protein sequence ID" value="KAJ7671879.1"/>
    <property type="molecule type" value="Genomic_DNA"/>
</dbReference>
<dbReference type="InterPro" id="IPR027417">
    <property type="entry name" value="P-loop_NTPase"/>
</dbReference>
<feature type="domain" description="DNA2/NAM7 helicase helicase" evidence="1">
    <location>
        <begin position="22"/>
        <end position="99"/>
    </location>
</feature>
<dbReference type="SUPFAM" id="SSF52540">
    <property type="entry name" value="P-loop containing nucleoside triphosphate hydrolases"/>
    <property type="match status" value="1"/>
</dbReference>
<dbReference type="InterPro" id="IPR041677">
    <property type="entry name" value="DNA2/NAM7_AAA_11"/>
</dbReference>
<evidence type="ECO:0000313" key="2">
    <source>
        <dbReference type="EMBL" id="KAJ7671879.1"/>
    </source>
</evidence>
<dbReference type="GO" id="GO:0004386">
    <property type="term" value="F:helicase activity"/>
    <property type="evidence" value="ECO:0007669"/>
    <property type="project" value="InterPro"/>
</dbReference>
<feature type="non-terminal residue" evidence="2">
    <location>
        <position position="1"/>
    </location>
</feature>